<gene>
    <name evidence="1" type="ORF">J2X09_003400</name>
</gene>
<sequence length="586" mass="66104">MKITATNEMVKIENHGPIHLPDGANMPRGYILEGRFAHIGQLADFIDMVLSTKEKYYLPTKCRITGCMRVSKLGGYFEKLPSYAGYFATGYFLHPACQLFLDEYRKHTISELDLCGGRDKLNDGRYAWEVFDDFVEKIRKRAKEIKLKSKIRDWDSRYRKNRESLDDQLAVLLDRHESLMVIRLDVHHGKFWLNPAQLEEFLTNEQMRRASEEAAYFAGADLVPEHGPRLLVDLPEVKGDLTRFLASRKGKQSLFKHFVGYAWRIECSDPGGFHVHMVLYFNGSKVQQHKWLAQRIGEYWRDKITKGQGRFHNCNLDWDESSPKCGVGMVRRKDFKKIAVDLILALKRCALAGAGQCPKFAAFLEHAGSLQFIATNLGQVAEKFEHRGRLNHLKSVGNHRQGRLGVRAIQHLLLWEGVDCTESSGVGAVASDVADFGFFDAPVHAGAACPDFDRLIGGQLISQAMPGGCVDIGHGLHEVHGELQKNAGIKRPGRGRACHARGKGQEGKSAQVSRDRQCRMRCAENGEEKACRNRTALRHRPWGSARLRRREMPGLTAGHLADAETPVRVFERPRMNSPAALVSRPD</sequence>
<comment type="caution">
    <text evidence="1">The sequence shown here is derived from an EMBL/GenBank/DDBJ whole genome shotgun (WGS) entry which is preliminary data.</text>
</comment>
<reference evidence="1 2" key="1">
    <citation type="submission" date="2023-07" db="EMBL/GenBank/DDBJ databases">
        <title>Sorghum-associated microbial communities from plants grown in Nebraska, USA.</title>
        <authorList>
            <person name="Schachtman D."/>
        </authorList>
    </citation>
    <scope>NUCLEOTIDE SEQUENCE [LARGE SCALE GENOMIC DNA]</scope>
    <source>
        <strain evidence="1 2">BE240</strain>
    </source>
</reference>
<organism evidence="1 2">
    <name type="scientific">Hydrogenophaga laconesensis</name>
    <dbReference type="NCBI Taxonomy" id="1805971"/>
    <lineage>
        <taxon>Bacteria</taxon>
        <taxon>Pseudomonadati</taxon>
        <taxon>Pseudomonadota</taxon>
        <taxon>Betaproteobacteria</taxon>
        <taxon>Burkholderiales</taxon>
        <taxon>Comamonadaceae</taxon>
        <taxon>Hydrogenophaga</taxon>
    </lineage>
</organism>
<dbReference type="Proteomes" id="UP001265550">
    <property type="component" value="Unassembled WGS sequence"/>
</dbReference>
<protein>
    <recommendedName>
        <fullName evidence="3">Inovirus Gp2 family protein</fullName>
    </recommendedName>
</protein>
<evidence type="ECO:0000313" key="1">
    <source>
        <dbReference type="EMBL" id="MDR7095649.1"/>
    </source>
</evidence>
<evidence type="ECO:0000313" key="2">
    <source>
        <dbReference type="Proteomes" id="UP001265550"/>
    </source>
</evidence>
<evidence type="ECO:0008006" key="3">
    <source>
        <dbReference type="Google" id="ProtNLM"/>
    </source>
</evidence>
<keyword evidence="2" id="KW-1185">Reference proteome</keyword>
<dbReference type="EMBL" id="JAVDWE010000009">
    <property type="protein sequence ID" value="MDR7095649.1"/>
    <property type="molecule type" value="Genomic_DNA"/>
</dbReference>
<proteinExistence type="predicted"/>
<accession>A0ABU1VDU3</accession>
<name>A0ABU1VDU3_9BURK</name>